<sequence>MRILIVEDDELLAAGLAISLALPGYAVDRAVSGEKALLSLGAEHYDLVVLDIGLPGQDGFAVLSKLRERGLTVPVLILTARDAVADRVRGLDLGADDYMVKPFALGEFEARVRALLRRGHHAQSAKLSCGRLTMDTLAHRAWLGDSQLGLTAREWGVLEYLLMRQGQVLSKDKIMQAVCNWDEEISTNAVEVYMSRLRAKLEPADIKIRTIRGFGYLLEEAKNAHP</sequence>
<keyword evidence="11" id="KW-1185">Reference proteome</keyword>
<evidence type="ECO:0000256" key="2">
    <source>
        <dbReference type="ARBA" id="ARBA00023012"/>
    </source>
</evidence>
<dbReference type="InterPro" id="IPR036388">
    <property type="entry name" value="WH-like_DNA-bd_sf"/>
</dbReference>
<evidence type="ECO:0000259" key="9">
    <source>
        <dbReference type="PROSITE" id="PS51755"/>
    </source>
</evidence>
<dbReference type="RefSeq" id="WP_124703638.1">
    <property type="nucleotide sequence ID" value="NZ_BGOW01000003.1"/>
</dbReference>
<dbReference type="GO" id="GO:0005829">
    <property type="term" value="C:cytosol"/>
    <property type="evidence" value="ECO:0007669"/>
    <property type="project" value="TreeGrafter"/>
</dbReference>
<dbReference type="PROSITE" id="PS50110">
    <property type="entry name" value="RESPONSE_REGULATORY"/>
    <property type="match status" value="1"/>
</dbReference>
<dbReference type="FunFam" id="3.40.50.2300:FF:000002">
    <property type="entry name" value="DNA-binding response regulator PhoP"/>
    <property type="match status" value="1"/>
</dbReference>
<evidence type="ECO:0000313" key="10">
    <source>
        <dbReference type="EMBL" id="GBL44795.1"/>
    </source>
</evidence>
<dbReference type="PANTHER" id="PTHR48111">
    <property type="entry name" value="REGULATOR OF RPOS"/>
    <property type="match status" value="1"/>
</dbReference>
<organism evidence="10 11">
    <name type="scientific">Sulfuriferula multivorans</name>
    <dbReference type="NCBI Taxonomy" id="1559896"/>
    <lineage>
        <taxon>Bacteria</taxon>
        <taxon>Pseudomonadati</taxon>
        <taxon>Pseudomonadota</taxon>
        <taxon>Betaproteobacteria</taxon>
        <taxon>Nitrosomonadales</taxon>
        <taxon>Sulfuricellaceae</taxon>
        <taxon>Sulfuriferula</taxon>
    </lineage>
</organism>
<dbReference type="GO" id="GO:0000976">
    <property type="term" value="F:transcription cis-regulatory region binding"/>
    <property type="evidence" value="ECO:0007669"/>
    <property type="project" value="TreeGrafter"/>
</dbReference>
<feature type="modified residue" description="4-aspartylphosphate" evidence="6">
    <location>
        <position position="51"/>
    </location>
</feature>
<feature type="DNA-binding region" description="OmpR/PhoB-type" evidence="7">
    <location>
        <begin position="124"/>
        <end position="220"/>
    </location>
</feature>
<dbReference type="AlphaFoldDB" id="A0A401JAU2"/>
<dbReference type="InterPro" id="IPR039420">
    <property type="entry name" value="WalR-like"/>
</dbReference>
<keyword evidence="1 6" id="KW-0597">Phosphoprotein</keyword>
<dbReference type="InterPro" id="IPR001789">
    <property type="entry name" value="Sig_transdc_resp-reg_receiver"/>
</dbReference>
<feature type="domain" description="Response regulatory" evidence="8">
    <location>
        <begin position="2"/>
        <end position="116"/>
    </location>
</feature>
<dbReference type="PANTHER" id="PTHR48111:SF67">
    <property type="entry name" value="TRANSCRIPTIONAL REGULATORY PROTEIN TCTD"/>
    <property type="match status" value="1"/>
</dbReference>
<dbReference type="InterPro" id="IPR011006">
    <property type="entry name" value="CheY-like_superfamily"/>
</dbReference>
<dbReference type="PROSITE" id="PS51755">
    <property type="entry name" value="OMPR_PHOB"/>
    <property type="match status" value="1"/>
</dbReference>
<reference evidence="10 11" key="1">
    <citation type="journal article" date="2019" name="Front. Microbiol.">
        <title>Genomes of Neutrophilic Sulfur-Oxidizing Chemolithoautotrophs Representing 9 Proteobacterial Species From 8 Genera.</title>
        <authorList>
            <person name="Watanabe T."/>
            <person name="Kojima H."/>
            <person name="Umezawa K."/>
            <person name="Hori C."/>
            <person name="Takasuka T.E."/>
            <person name="Kato Y."/>
            <person name="Fukui M."/>
        </authorList>
    </citation>
    <scope>NUCLEOTIDE SEQUENCE [LARGE SCALE GENOMIC DNA]</scope>
    <source>
        <strain evidence="10 11">TTN</strain>
    </source>
</reference>
<dbReference type="Pfam" id="PF00072">
    <property type="entry name" value="Response_reg"/>
    <property type="match status" value="1"/>
</dbReference>
<dbReference type="SMART" id="SM00862">
    <property type="entry name" value="Trans_reg_C"/>
    <property type="match status" value="1"/>
</dbReference>
<dbReference type="CDD" id="cd00383">
    <property type="entry name" value="trans_reg_C"/>
    <property type="match status" value="1"/>
</dbReference>
<keyword evidence="2" id="KW-0902">Two-component regulatory system</keyword>
<evidence type="ECO:0000256" key="3">
    <source>
        <dbReference type="ARBA" id="ARBA00023015"/>
    </source>
</evidence>
<feature type="domain" description="OmpR/PhoB-type" evidence="9">
    <location>
        <begin position="124"/>
        <end position="220"/>
    </location>
</feature>
<evidence type="ECO:0000256" key="5">
    <source>
        <dbReference type="ARBA" id="ARBA00023163"/>
    </source>
</evidence>
<dbReference type="Gene3D" id="6.10.250.690">
    <property type="match status" value="1"/>
</dbReference>
<protein>
    <submittedName>
        <fullName evidence="10">DNA-binding heavy metal response regulator</fullName>
    </submittedName>
</protein>
<comment type="caution">
    <text evidence="10">The sequence shown here is derived from an EMBL/GenBank/DDBJ whole genome shotgun (WGS) entry which is preliminary data.</text>
</comment>
<dbReference type="CDD" id="cd17624">
    <property type="entry name" value="REC_OmpR_PmrA-like"/>
    <property type="match status" value="1"/>
</dbReference>
<dbReference type="Pfam" id="PF00486">
    <property type="entry name" value="Trans_reg_C"/>
    <property type="match status" value="1"/>
</dbReference>
<dbReference type="GO" id="GO:0000156">
    <property type="term" value="F:phosphorelay response regulator activity"/>
    <property type="evidence" value="ECO:0007669"/>
    <property type="project" value="TreeGrafter"/>
</dbReference>
<dbReference type="Gene3D" id="3.40.50.2300">
    <property type="match status" value="1"/>
</dbReference>
<accession>A0A401JAU2</accession>
<dbReference type="SUPFAM" id="SSF52172">
    <property type="entry name" value="CheY-like"/>
    <property type="match status" value="1"/>
</dbReference>
<dbReference type="SMART" id="SM00448">
    <property type="entry name" value="REC"/>
    <property type="match status" value="1"/>
</dbReference>
<dbReference type="InterPro" id="IPR001867">
    <property type="entry name" value="OmpR/PhoB-type_DNA-bd"/>
</dbReference>
<evidence type="ECO:0000313" key="11">
    <source>
        <dbReference type="Proteomes" id="UP000286806"/>
    </source>
</evidence>
<evidence type="ECO:0000256" key="7">
    <source>
        <dbReference type="PROSITE-ProRule" id="PRU01091"/>
    </source>
</evidence>
<evidence type="ECO:0000256" key="4">
    <source>
        <dbReference type="ARBA" id="ARBA00023125"/>
    </source>
</evidence>
<evidence type="ECO:0000259" key="8">
    <source>
        <dbReference type="PROSITE" id="PS50110"/>
    </source>
</evidence>
<evidence type="ECO:0000256" key="6">
    <source>
        <dbReference type="PROSITE-ProRule" id="PRU00169"/>
    </source>
</evidence>
<gene>
    <name evidence="10" type="ORF">SFMTTN_0596</name>
</gene>
<dbReference type="GO" id="GO:0006355">
    <property type="term" value="P:regulation of DNA-templated transcription"/>
    <property type="evidence" value="ECO:0007669"/>
    <property type="project" value="InterPro"/>
</dbReference>
<proteinExistence type="predicted"/>
<keyword evidence="4 7" id="KW-0238">DNA-binding</keyword>
<name>A0A401JAU2_9PROT</name>
<keyword evidence="3" id="KW-0805">Transcription regulation</keyword>
<dbReference type="OrthoDB" id="9802426at2"/>
<dbReference type="EMBL" id="BGOW01000003">
    <property type="protein sequence ID" value="GBL44795.1"/>
    <property type="molecule type" value="Genomic_DNA"/>
</dbReference>
<dbReference type="Proteomes" id="UP000286806">
    <property type="component" value="Unassembled WGS sequence"/>
</dbReference>
<dbReference type="GO" id="GO:0032993">
    <property type="term" value="C:protein-DNA complex"/>
    <property type="evidence" value="ECO:0007669"/>
    <property type="project" value="TreeGrafter"/>
</dbReference>
<keyword evidence="5" id="KW-0804">Transcription</keyword>
<dbReference type="Gene3D" id="1.10.10.10">
    <property type="entry name" value="Winged helix-like DNA-binding domain superfamily/Winged helix DNA-binding domain"/>
    <property type="match status" value="1"/>
</dbReference>
<evidence type="ECO:0000256" key="1">
    <source>
        <dbReference type="ARBA" id="ARBA00022553"/>
    </source>
</evidence>